<protein>
    <submittedName>
        <fullName evidence="1">Phage tail protein domain-containing protein</fullName>
    </submittedName>
</protein>
<dbReference type="AlphaFoldDB" id="A0A1I0F300"/>
<gene>
    <name evidence="1" type="ORF">SAMN05216326_13220</name>
</gene>
<keyword evidence="2" id="KW-1185">Reference proteome</keyword>
<evidence type="ECO:0000313" key="1">
    <source>
        <dbReference type="EMBL" id="SET51770.1"/>
    </source>
</evidence>
<organism evidence="1 2">
    <name type="scientific">Nitrosomonas marina</name>
    <dbReference type="NCBI Taxonomy" id="917"/>
    <lineage>
        <taxon>Bacteria</taxon>
        <taxon>Pseudomonadati</taxon>
        <taxon>Pseudomonadota</taxon>
        <taxon>Betaproteobacteria</taxon>
        <taxon>Nitrosomonadales</taxon>
        <taxon>Nitrosomonadaceae</taxon>
        <taxon>Nitrosomonas</taxon>
    </lineage>
</organism>
<evidence type="ECO:0000313" key="2">
    <source>
        <dbReference type="Proteomes" id="UP000199345"/>
    </source>
</evidence>
<sequence>MSFKSISAEPHPAGHQIDIRWEFEQGMSYIGIHVIRRDATYPMHPGDGVLVANVDLAAISENLVSDKGLYDNRVYYYSLYPYVNNPPVFDLDNASKISALSTSPNGHSDGMYEQLPEIYRRYDKQSLFLKRFLDIVGGQLDQIESYTHFLREAHDVNVTSDIMLPLLGDWIGWKTDFKRQIIQQREEVKNAPAIYQSVGLLPAVEATVKRISDLESQTKEYVYNIAVSNRPEKFNFWSLQRNVGGMWSEQESLLSLDYGFDGKPSTAVDNNGLRWFFYHTERKAQWEIWCKTTPQYRMDIELAGELANGNIAEGWYQALTEAKLSVLQTASVTQLSSNVWLIDDGSEQYLVEHQQDRMLVYHLTAEAMSLGASSPVVSGDSNYIYKYPTAVQYGNDLWLFWSSYDESDPANPIWSIQFKTRNNARWSDVSPLTSGAPDTTRNPFVSGGSYDSTIQRRYPQAVVDGTGRLWLFWLEKVNNRWQLRYNRHDGTDWGEPLTFPLDAGNDPVVMRDLQVLIDPSPGTPRILVFWSRQAEISTPGTTRWQVVYRIKTDINFDDLWGTVNPLPKHTVDDNHHDREAYPVLTSSGLEVFWSSNREDSGWSIWSGVITDTVANTWDQIQRVSSVDYSQRSPIAIPIIDRIWLIYYSNRERSYDSQAYRATRTFDRRYAGTTTVDVRHLQRIQKYGLEPDYQTYTYDIGANEVRNDTNRIARDTVGVFLQSQTYTDEEVNAEIERLRPVIQEFMPITDRAVFIPYSDYHSEYVYSYTRSCSPAAHYITETYADDFVSALTESAFEDGEDFSDSLGGTS</sequence>
<dbReference type="Proteomes" id="UP000199345">
    <property type="component" value="Unassembled WGS sequence"/>
</dbReference>
<accession>A0A1I0F300</accession>
<dbReference type="OrthoDB" id="9778496at2"/>
<reference evidence="2" key="1">
    <citation type="submission" date="2016-10" db="EMBL/GenBank/DDBJ databases">
        <authorList>
            <person name="Varghese N."/>
            <person name="Submissions S."/>
        </authorList>
    </citation>
    <scope>NUCLEOTIDE SEQUENCE [LARGE SCALE GENOMIC DNA]</scope>
    <source>
        <strain evidence="2">Nm71</strain>
    </source>
</reference>
<dbReference type="EMBL" id="FOIA01000032">
    <property type="protein sequence ID" value="SET51770.1"/>
    <property type="molecule type" value="Genomic_DNA"/>
</dbReference>
<dbReference type="RefSeq" id="WP_090660828.1">
    <property type="nucleotide sequence ID" value="NZ_FOIA01000032.1"/>
</dbReference>
<proteinExistence type="predicted"/>
<name>A0A1I0F300_9PROT</name>